<evidence type="ECO:0000313" key="5">
    <source>
        <dbReference type="Proteomes" id="UP000006671"/>
    </source>
</evidence>
<evidence type="ECO:0000259" key="2">
    <source>
        <dbReference type="SMART" id="SM01359"/>
    </source>
</evidence>
<feature type="region of interest" description="Disordered" evidence="1">
    <location>
        <begin position="40"/>
        <end position="68"/>
    </location>
</feature>
<dbReference type="Pfam" id="PF01835">
    <property type="entry name" value="MG2"/>
    <property type="match status" value="1"/>
</dbReference>
<dbReference type="SUPFAM" id="SSF48239">
    <property type="entry name" value="Terpenoid cyclases/Protein prenyltransferases"/>
    <property type="match status" value="1"/>
</dbReference>
<dbReference type="GeneID" id="8852589"/>
<dbReference type="InterPro" id="IPR051802">
    <property type="entry name" value="YfhM-like"/>
</dbReference>
<dbReference type="Pfam" id="PF00207">
    <property type="entry name" value="A2M"/>
    <property type="match status" value="1"/>
</dbReference>
<dbReference type="InterPro" id="IPR008930">
    <property type="entry name" value="Terpenoid_cyclase/PrenylTrfase"/>
</dbReference>
<proteinExistence type="predicted"/>
<dbReference type="EMBL" id="GG738848">
    <property type="protein sequence ID" value="EFC49223.1"/>
    <property type="molecule type" value="Genomic_DNA"/>
</dbReference>
<accession>D2V1U6</accession>
<dbReference type="GO" id="GO:0004866">
    <property type="term" value="F:endopeptidase inhibitor activity"/>
    <property type="evidence" value="ECO:0007669"/>
    <property type="project" value="InterPro"/>
</dbReference>
<gene>
    <name evidence="4" type="ORF">NAEGRDRAFT_45966</name>
</gene>
<dbReference type="Gene3D" id="1.50.10.20">
    <property type="match status" value="1"/>
</dbReference>
<organism evidence="5">
    <name type="scientific">Naegleria gruberi</name>
    <name type="common">Amoeba</name>
    <dbReference type="NCBI Taxonomy" id="5762"/>
    <lineage>
        <taxon>Eukaryota</taxon>
        <taxon>Discoba</taxon>
        <taxon>Heterolobosea</taxon>
        <taxon>Tetramitia</taxon>
        <taxon>Eutetramitia</taxon>
        <taxon>Vahlkampfiidae</taxon>
        <taxon>Naegleria</taxon>
    </lineage>
</organism>
<keyword evidence="5" id="KW-1185">Reference proteome</keyword>
<evidence type="ECO:0000256" key="1">
    <source>
        <dbReference type="SAM" id="MobiDB-lite"/>
    </source>
</evidence>
<dbReference type="SMART" id="SM01360">
    <property type="entry name" value="A2M"/>
    <property type="match status" value="1"/>
</dbReference>
<dbReference type="InterPro" id="IPR001599">
    <property type="entry name" value="Macroglobln_a2"/>
</dbReference>
<dbReference type="InterPro" id="IPR011625">
    <property type="entry name" value="A2M_N_BRD"/>
</dbReference>
<dbReference type="RefSeq" id="XP_002681967.1">
    <property type="nucleotide sequence ID" value="XM_002681921.1"/>
</dbReference>
<feature type="domain" description="Alpha-2-macroglobulin bait region" evidence="2">
    <location>
        <begin position="1168"/>
        <end position="1322"/>
    </location>
</feature>
<evidence type="ECO:0000259" key="3">
    <source>
        <dbReference type="SMART" id="SM01360"/>
    </source>
</evidence>
<dbReference type="OMA" id="MAIHKCK"/>
<dbReference type="PANTHER" id="PTHR40094:SF1">
    <property type="entry name" value="UBIQUITIN DOMAIN-CONTAINING PROTEIN"/>
    <property type="match status" value="1"/>
</dbReference>
<reference evidence="4 5" key="1">
    <citation type="journal article" date="2010" name="Cell">
        <title>The genome of Naegleria gruberi illuminates early eukaryotic versatility.</title>
        <authorList>
            <person name="Fritz-Laylin L.K."/>
            <person name="Prochnik S.E."/>
            <person name="Ginger M.L."/>
            <person name="Dacks J.B."/>
            <person name="Carpenter M.L."/>
            <person name="Field M.C."/>
            <person name="Kuo A."/>
            <person name="Paredez A."/>
            <person name="Chapman J."/>
            <person name="Pham J."/>
            <person name="Shu S."/>
            <person name="Neupane R."/>
            <person name="Cipriano M."/>
            <person name="Mancuso J."/>
            <person name="Tu H."/>
            <person name="Salamov A."/>
            <person name="Lindquist E."/>
            <person name="Shapiro H."/>
            <person name="Lucas S."/>
            <person name="Grigoriev I.V."/>
            <person name="Cande W.Z."/>
            <person name="Fulton C."/>
            <person name="Rokhsar D.S."/>
            <person name="Dawson S.C."/>
        </authorList>
    </citation>
    <scope>NUCLEOTIDE SEQUENCE [LARGE SCALE GENOMIC DNA]</scope>
    <source>
        <strain evidence="4 5">NEG-M</strain>
    </source>
</reference>
<name>D2V1U6_NAEGR</name>
<feature type="domain" description="Alpha-2-macroglobulin" evidence="3">
    <location>
        <begin position="1464"/>
        <end position="1553"/>
    </location>
</feature>
<dbReference type="Pfam" id="PF17973">
    <property type="entry name" value="bMG10"/>
    <property type="match status" value="1"/>
</dbReference>
<sequence length="2266" mass="257818">MSQQQQQQQEEEIDPTLLNYRNLTLYVKKGESKDVVSALIRENESSSQSSSSEDIQNNVEEAFSKTVDESTFRIEELDEESLEKLLAELLKDQDDQEVSIQQNYLMREQSLKPPEPGTVEIKQQVEFPPKLDQLETAINSVGNYLAEKATENKKQETNFKIIRSVPTGKQNSEISSVPFISITFSHDMIEEFDGEPKSFEEIDFVEISPVTENVKEGKWKWIGTKSLVFQPRFRFDRSNEFTYKILKEKTKSVFGNTIEEDLVVTFKTPTSRTLSVIPSSTSFPISELPFIFLQFDQDMDKQSVLAHLSITVSSKSIGVEVLEETSIISKMLEDLDYAKKFPYVFGSYNRCLQGTYDPKRCMWLKLHIANETLHAGKDYPKIGLGEYLSILLKKGYKSLEGPIPSAHEYSTGIYGYSKMAVNYHYPKKHLFYNDIYPGCSFTFSFNNPIDLDKIESIETFVQVEPAIKNYKVTCNGNSIVISGDTLAREKYRVKILKGVPDIYNQSLENEYEATFEVSGEDREFNMTLSNSTIMPPCLFDSQDPFLYFDSVNIQETHVIINQVDPVEMYKESSFPKLAAKTVFNSYDNYDYFDWYPRKPHKIGKEVFDQKVKPDNFVKDRTVSTKIMLSQYLQNGKTGSLLVHIKPKRSILYNLFNGYETKWIQVSNLCADIISITGEKAAVFVTDFSTGKPVPNATVTLSYSTNNTPTKDEDLNIISTSETTNENGMAFFSYSRNYHTVLIISKDQDQVVYTNPTIYSHSIRTDTISAHIFNDRGLYKPNENVHIKGFLRDIKYNYEKGSENYGTYSIREPSTETKATYEVQDSRGVKYLDGKIELSPSGSFVLDLTVPDNANLGSHSLTICYGSRKFNHTFNVQEFRTKEYTVSSSIIPSSDKVDLFIGDKLVNKVSAKYYSGGGLSNSQVNYQFNTEPATFNPEGWSNYVFQDTDLRNNYKLNTLIENMKSKYQVYQSFNSATDPSGDDHAFMQLWDPEKIVTGPISINCKANVQDINRQTQGTSSEVILHSCKYYVGIRCTKRVVMKSDENIDCFFIVTDIRGKIVKDIPISVKLVKFGYDSRGYERWETTKPIKEINLTSQSQPLLHTFTLNENTNDTAYGEYAILCEVKESERPKFRSGINRCSIPIRKFGFKEHLTSKGYTSLSTNSLELISNKFETDEYEPGEEAKVYIVSPFNGECSGFAWVLCNGLIKEERFDITNGIHELTIPIKKEYRPNIQVRVQLFGTENYIDVDDKPRVNPAHATGSLTLNISKTEHELTVTVTPKDPILSPGKETDVSILVKDKQGNNVPNCEVCLIVADQAVLDMANYSVTNPMFTFVSNNSCSVDFSSIRDRVRYWLYPRKNQRDEEILAIRQQALPSSNLCACDLAGCSGGRSRKCCEQCGECDDMAQKECKREKCCKKSCGLACFSRRCCKNSKDSYDGSRSQMPSMDDRNGVFEIRSNFKPDAAFIGFAQTDENGFAKLDFKLTDALTKFKVTAVVNAKQDMFGIGNSAITTNLPIAVRPSLPRFLNYGDLCDLTYVLQNQTDSDLTLSLVCNVSNLRIFNGKDKNQRKKGYTVVIPAMGRKEIRIPVQVLKCGKALINLGVRVVRAIAKNPEKQELADGMVGWSDAVKNDFKVFTPVTNEAFATYGDVSAESETIVQPISLPSKNLLAHFGEFTVSTSTTALSTLTDSLIYLYSYPYECNEQIASKILGIVCMKEMILQFYTPEELQRLMEISGEEEVNTFINSNLARLFDRQRYDGAFSYWDSKLIGDPFLTCHVALCFAKCKSEGYKIPDQILSRTKSILKNISSLFFFGFLWPRCIKDTIKSYAYYILSLLAESESDKGQVISLCEGILDHYNSITELTQELSPETAAYLAMAIHKCKKEPVTEEKKGFFAKFTKEKITIHQWLDAIKSYFKENVTIDSGIYAHFITRYEDNELAQMVMLHSNTRTDAVVLGCLMEIDREDSSDIIQKLVRSLLAARNANRYGRWYNTQENSICLMSLTDYFKIFEKEIPDMNVNTWLVDSTRPEETVFMGNQSWKGRSREKKTTSLPLVAFVPRSDIEKEVVNPNESDSKKSFLLTKNGAGRLYYRIALSYTPEELVLKALDKGFSVSRVYEAITNPDDVKFDKSTKTWKVKSGELVRVTVTICNPTRRYNVAMVDKMPAGFEAVNPELDTQFTDFGNSGNEEDLANKYYYKWFENQNIRDERVEAFSRILYEGSHVYSYICRATTIGSFVSPPAYIEEMYSPECFGRSKTEFVQVYDKK</sequence>
<dbReference type="Gene3D" id="2.60.40.1930">
    <property type="match status" value="1"/>
</dbReference>
<dbReference type="OrthoDB" id="6359008at2759"/>
<dbReference type="SMART" id="SM01359">
    <property type="entry name" value="A2M_N_2"/>
    <property type="match status" value="1"/>
</dbReference>
<dbReference type="VEuPathDB" id="AmoebaDB:NAEGRDRAFT_45966"/>
<dbReference type="Pfam" id="PF07703">
    <property type="entry name" value="A2M_BRD"/>
    <property type="match status" value="1"/>
</dbReference>
<dbReference type="PANTHER" id="PTHR40094">
    <property type="entry name" value="ALPHA-2-MACROGLOBULIN HOMOLOG"/>
    <property type="match status" value="1"/>
</dbReference>
<dbReference type="Proteomes" id="UP000006671">
    <property type="component" value="Unassembled WGS sequence"/>
</dbReference>
<protein>
    <submittedName>
        <fullName evidence="4">Predicted protein</fullName>
    </submittedName>
</protein>
<dbReference type="InterPro" id="IPR002890">
    <property type="entry name" value="MG2"/>
</dbReference>
<dbReference type="InterPro" id="IPR041246">
    <property type="entry name" value="Bact_MG10"/>
</dbReference>
<dbReference type="KEGG" id="ngr:NAEGRDRAFT_45966"/>
<dbReference type="InParanoid" id="D2V1U6"/>
<evidence type="ECO:0000313" key="4">
    <source>
        <dbReference type="EMBL" id="EFC49223.1"/>
    </source>
</evidence>